<dbReference type="GO" id="GO:0003949">
    <property type="term" value="F:1-(5-phosphoribosyl)-5-[(5-phosphoribosylamino)methylideneamino]imidazole-4-carboxamide isomerase activity"/>
    <property type="evidence" value="ECO:0007669"/>
    <property type="project" value="UniProtKB-UniRule"/>
</dbReference>
<dbReference type="GO" id="GO:0000162">
    <property type="term" value="P:L-tryptophan biosynthetic process"/>
    <property type="evidence" value="ECO:0007669"/>
    <property type="project" value="TreeGrafter"/>
</dbReference>
<dbReference type="GO" id="GO:0005737">
    <property type="term" value="C:cytoplasm"/>
    <property type="evidence" value="ECO:0007669"/>
    <property type="project" value="UniProtKB-SubCell"/>
</dbReference>
<organism evidence="11 12">
    <name type="scientific">Acididesulfobacter guangdongensis</name>
    <dbReference type="NCBI Taxonomy" id="2597225"/>
    <lineage>
        <taxon>Bacteria</taxon>
        <taxon>Deltaproteobacteria</taxon>
        <taxon>Candidatus Acidulodesulfobacterales</taxon>
        <taxon>Candidatus Acididesulfobacter</taxon>
    </lineage>
</organism>
<name>A0A519BJF2_ACIG2</name>
<evidence type="ECO:0000313" key="12">
    <source>
        <dbReference type="Proteomes" id="UP000316562"/>
    </source>
</evidence>
<protein>
    <recommendedName>
        <fullName evidence="9">1-(5-phosphoribosyl)-5-[(5-phosphoribosylamino)methylideneamino] imidazole-4-carboxamide isomerase</fullName>
        <ecNumber evidence="9">5.3.1.16</ecNumber>
    </recommendedName>
    <alternativeName>
        <fullName evidence="9">Phosphoribosylformimino-5-aminoimidazole carboxamide ribotide isomerase</fullName>
    </alternativeName>
</protein>
<comment type="similarity">
    <text evidence="4 9 10">Belongs to the HisA/HisF family.</text>
</comment>
<evidence type="ECO:0000256" key="4">
    <source>
        <dbReference type="ARBA" id="ARBA00009667"/>
    </source>
</evidence>
<feature type="active site" description="Proton acceptor" evidence="9">
    <location>
        <position position="8"/>
    </location>
</feature>
<evidence type="ECO:0000256" key="5">
    <source>
        <dbReference type="ARBA" id="ARBA00022490"/>
    </source>
</evidence>
<accession>A0A519BJF2</accession>
<dbReference type="AlphaFoldDB" id="A0A519BJF2"/>
<evidence type="ECO:0000256" key="9">
    <source>
        <dbReference type="HAMAP-Rule" id="MF_01014"/>
    </source>
</evidence>
<dbReference type="EC" id="5.3.1.16" evidence="9"/>
<dbReference type="Proteomes" id="UP000316562">
    <property type="component" value="Unassembled WGS sequence"/>
</dbReference>
<dbReference type="PANTHER" id="PTHR43090:SF2">
    <property type="entry name" value="1-(5-PHOSPHORIBOSYL)-5-[(5-PHOSPHORIBOSYLAMINO)METHYLIDENEAMINO] IMIDAZOLE-4-CARBOXAMIDE ISOMERASE"/>
    <property type="match status" value="1"/>
</dbReference>
<evidence type="ECO:0000256" key="2">
    <source>
        <dbReference type="ARBA" id="ARBA00004496"/>
    </source>
</evidence>
<dbReference type="InterPro" id="IPR044524">
    <property type="entry name" value="Isoase_HisA-like"/>
</dbReference>
<comment type="subcellular location">
    <subcellularLocation>
        <location evidence="2 9">Cytoplasm</location>
    </subcellularLocation>
</comment>
<feature type="active site" description="Proton donor" evidence="9">
    <location>
        <position position="129"/>
    </location>
</feature>
<dbReference type="InterPro" id="IPR023016">
    <property type="entry name" value="HisA/PriA"/>
</dbReference>
<comment type="catalytic activity">
    <reaction evidence="1 9">
        <text>1-(5-phospho-beta-D-ribosyl)-5-[(5-phospho-beta-D-ribosylamino)methylideneamino]imidazole-4-carboxamide = 5-[(5-phospho-1-deoxy-D-ribulos-1-ylimino)methylamino]-1-(5-phospho-beta-D-ribosyl)imidazole-4-carboxamide</text>
        <dbReference type="Rhea" id="RHEA:15469"/>
        <dbReference type="ChEBI" id="CHEBI:58435"/>
        <dbReference type="ChEBI" id="CHEBI:58525"/>
        <dbReference type="EC" id="5.3.1.16"/>
    </reaction>
</comment>
<dbReference type="Pfam" id="PF00977">
    <property type="entry name" value="His_biosynth"/>
    <property type="match status" value="1"/>
</dbReference>
<comment type="pathway">
    <text evidence="3 9">Amino-acid biosynthesis; L-histidine biosynthesis; L-histidine from 5-phospho-alpha-D-ribose 1-diphosphate: step 4/9.</text>
</comment>
<evidence type="ECO:0000256" key="8">
    <source>
        <dbReference type="ARBA" id="ARBA00023235"/>
    </source>
</evidence>
<reference evidence="11 12" key="1">
    <citation type="journal article" date="2019" name="ISME J.">
        <title>Insights into ecological role of a new deltaproteobacterial order Candidatus Acidulodesulfobacterales by metagenomics and metatranscriptomics.</title>
        <authorList>
            <person name="Tan S."/>
            <person name="Liu J."/>
            <person name="Fang Y."/>
            <person name="Hedlund B.P."/>
            <person name="Lian Z.H."/>
            <person name="Huang L.Y."/>
            <person name="Li J.T."/>
            <person name="Huang L.N."/>
            <person name="Li W.J."/>
            <person name="Jiang H.C."/>
            <person name="Dong H.L."/>
            <person name="Shu W.S."/>
        </authorList>
    </citation>
    <scope>NUCLEOTIDE SEQUENCE [LARGE SCALE GENOMIC DNA]</scope>
    <source>
        <strain evidence="11">AP2</strain>
    </source>
</reference>
<evidence type="ECO:0000256" key="3">
    <source>
        <dbReference type="ARBA" id="ARBA00005133"/>
    </source>
</evidence>
<dbReference type="HAMAP" id="MF_01014">
    <property type="entry name" value="HisA"/>
    <property type="match status" value="1"/>
</dbReference>
<dbReference type="InterPro" id="IPR013785">
    <property type="entry name" value="Aldolase_TIM"/>
</dbReference>
<keyword evidence="7 9" id="KW-0368">Histidine biosynthesis</keyword>
<evidence type="ECO:0000256" key="1">
    <source>
        <dbReference type="ARBA" id="ARBA00000901"/>
    </source>
</evidence>
<gene>
    <name evidence="9" type="primary">hisA</name>
    <name evidence="11" type="ORF">EVJ46_03935</name>
</gene>
<keyword evidence="5 9" id="KW-0963">Cytoplasm</keyword>
<proteinExistence type="inferred from homology"/>
<dbReference type="PANTHER" id="PTHR43090">
    <property type="entry name" value="1-(5-PHOSPHORIBOSYL)-5-[(5-PHOSPHORIBOSYLAMINO)METHYLIDENEAMINO] IMIDAZOLE-4-CARBOXAMIDE ISOMERASE"/>
    <property type="match status" value="1"/>
</dbReference>
<dbReference type="InterPro" id="IPR011060">
    <property type="entry name" value="RibuloseP-bd_barrel"/>
</dbReference>
<sequence length="267" mass="29499">MMIIPAVDILGSECVRLAKGDYKDKKNYKLTPLEAALNWQSQGAKRLHVVDLDGAKSGNPENFDIINDIIKSVNIPVEIGGGIRDDETIENYFNAGASYVILGSILFKNIGGILKSLEKYKGKIIAGLDLFNKKIALSGWTEKIEVDFYDAVDNLYNNYGVNQFIFTDINRDGMLKGPNIDFIKECSSICRDIQKISNNTDSSLCNADNNDDSAINNIKFIASGGVSGIGDIRLLRDLYLDNMLGIITGKALYDDRLNLEEAIKTLQ</sequence>
<keyword evidence="6 9" id="KW-0028">Amino-acid biosynthesis</keyword>
<dbReference type="Gene3D" id="3.20.20.70">
    <property type="entry name" value="Aldolase class I"/>
    <property type="match status" value="1"/>
</dbReference>
<comment type="caution">
    <text evidence="11">The sequence shown here is derived from an EMBL/GenBank/DDBJ whole genome shotgun (WGS) entry which is preliminary data.</text>
</comment>
<dbReference type="CDD" id="cd04732">
    <property type="entry name" value="HisA"/>
    <property type="match status" value="1"/>
</dbReference>
<evidence type="ECO:0000313" key="11">
    <source>
        <dbReference type="EMBL" id="RZD17386.1"/>
    </source>
</evidence>
<evidence type="ECO:0000256" key="6">
    <source>
        <dbReference type="ARBA" id="ARBA00022605"/>
    </source>
</evidence>
<dbReference type="InterPro" id="IPR006062">
    <property type="entry name" value="His_biosynth"/>
</dbReference>
<evidence type="ECO:0000256" key="7">
    <source>
        <dbReference type="ARBA" id="ARBA00023102"/>
    </source>
</evidence>
<keyword evidence="8 9" id="KW-0413">Isomerase</keyword>
<dbReference type="UniPathway" id="UPA00031">
    <property type="reaction ID" value="UER00009"/>
</dbReference>
<dbReference type="SUPFAM" id="SSF51366">
    <property type="entry name" value="Ribulose-phoshate binding barrel"/>
    <property type="match status" value="1"/>
</dbReference>
<dbReference type="EMBL" id="SGBC01000001">
    <property type="protein sequence ID" value="RZD17386.1"/>
    <property type="molecule type" value="Genomic_DNA"/>
</dbReference>
<evidence type="ECO:0000256" key="10">
    <source>
        <dbReference type="RuleBase" id="RU003657"/>
    </source>
</evidence>
<dbReference type="GO" id="GO:0000105">
    <property type="term" value="P:L-histidine biosynthetic process"/>
    <property type="evidence" value="ECO:0007669"/>
    <property type="project" value="UniProtKB-UniRule"/>
</dbReference>